<keyword evidence="1" id="KW-1133">Transmembrane helix</keyword>
<organism evidence="2 3">
    <name type="scientific">Pseudofrancisella aestuarii</name>
    <dbReference type="NCBI Taxonomy" id="2670347"/>
    <lineage>
        <taxon>Bacteria</taxon>
        <taxon>Pseudomonadati</taxon>
        <taxon>Pseudomonadota</taxon>
        <taxon>Gammaproteobacteria</taxon>
        <taxon>Thiotrichales</taxon>
        <taxon>Francisellaceae</taxon>
        <taxon>Pseudofrancisella</taxon>
    </lineage>
</organism>
<name>A0ABV9TA90_9GAMM</name>
<sequence length="310" mass="36222">MRISVIKKQLAKAETEQDLLVIAPMIEYAFRKTSLRSILERFFGWLFIITLLIVLVGIPTVMFTGIDLNDSNSKYLRITILTAFFGMFPTIAIFLLINNTRRKVLGAIAKKVAILKYSLKPTNYLDIETLIYNLKLPKGSKRKIIYQYETEYSFKHFIFKYFYQTVEKKSNNESKTTNHFSYGMIFKNENNIPEFTLSSKRGSFSASPTFNKKFSVTYMKDRFKTRAFLDPGMISKIIKNKDHLPYDFDFIFSNEYCAFTSYYSFVDLGDDTTINIDVKNINNDIKNRVDKNYENILSLFKDTFEAVKEP</sequence>
<dbReference type="RefSeq" id="WP_119330545.1">
    <property type="nucleotide sequence ID" value="NZ_JBHSJH010000001.1"/>
</dbReference>
<feature type="transmembrane region" description="Helical" evidence="1">
    <location>
        <begin position="42"/>
        <end position="63"/>
    </location>
</feature>
<evidence type="ECO:0000313" key="2">
    <source>
        <dbReference type="EMBL" id="MFC4891721.1"/>
    </source>
</evidence>
<dbReference type="Proteomes" id="UP001595926">
    <property type="component" value="Unassembled WGS sequence"/>
</dbReference>
<feature type="transmembrane region" description="Helical" evidence="1">
    <location>
        <begin position="75"/>
        <end position="97"/>
    </location>
</feature>
<proteinExistence type="predicted"/>
<protein>
    <recommendedName>
        <fullName evidence="4">DUF3137 domain-containing protein</fullName>
    </recommendedName>
</protein>
<keyword evidence="1" id="KW-0472">Membrane</keyword>
<keyword evidence="1" id="KW-0812">Transmembrane</keyword>
<evidence type="ECO:0000256" key="1">
    <source>
        <dbReference type="SAM" id="Phobius"/>
    </source>
</evidence>
<accession>A0ABV9TA90</accession>
<reference evidence="3" key="1">
    <citation type="journal article" date="2019" name="Int. J. Syst. Evol. Microbiol.">
        <title>The Global Catalogue of Microorganisms (GCM) 10K type strain sequencing project: providing services to taxonomists for standard genome sequencing and annotation.</title>
        <authorList>
            <consortium name="The Broad Institute Genomics Platform"/>
            <consortium name="The Broad Institute Genome Sequencing Center for Infectious Disease"/>
            <person name="Wu L."/>
            <person name="Ma J."/>
        </authorList>
    </citation>
    <scope>NUCLEOTIDE SEQUENCE [LARGE SCALE GENOMIC DNA]</scope>
    <source>
        <strain evidence="3">CGMCC 1.13718</strain>
    </source>
</reference>
<comment type="caution">
    <text evidence="2">The sequence shown here is derived from an EMBL/GenBank/DDBJ whole genome shotgun (WGS) entry which is preliminary data.</text>
</comment>
<dbReference type="EMBL" id="JBHSJH010000001">
    <property type="protein sequence ID" value="MFC4891721.1"/>
    <property type="molecule type" value="Genomic_DNA"/>
</dbReference>
<evidence type="ECO:0000313" key="3">
    <source>
        <dbReference type="Proteomes" id="UP001595926"/>
    </source>
</evidence>
<keyword evidence="3" id="KW-1185">Reference proteome</keyword>
<evidence type="ECO:0008006" key="4">
    <source>
        <dbReference type="Google" id="ProtNLM"/>
    </source>
</evidence>
<gene>
    <name evidence="2" type="ORF">ACFPDQ_01490</name>
</gene>